<feature type="transmembrane region" description="Helical" evidence="5">
    <location>
        <begin position="185"/>
        <end position="205"/>
    </location>
</feature>
<sequence length="559" mass="60544">MTQTQQLRRLAAQSATAFLVAALCAFPLYIDKFSNLGVVKFTGICTVSWAFALWLGALPVVGAKPMPGRLPWKTDPGLGALGAVTASGVLSTMLSLSPAASFWGLGGYYGGCMMVLFTAAGYLAVRAFAPQKILNGLTFCVGVATAIVTVLYVLNIFNIDLIGTYADTAVVERAQFFSTLGQKNFCSGFMAFALPLVFYAFLVARGVRHTLFYGVPAFFGGLALAVVDAEGLTLGIGAAVLVLICQKNFTTRTLRRLAVIGAFFFFHAGWMQYMRTHVYTQGGKPMLAALGHVAQLGFAACLAVWAVLRFALRGRELPLYKLGRALAAVIVLSAAVLTLLANFMPGFPSLGRLDDLLVFNDDWGTYRGTAWRITAESWLAQPVWRKLFGVGPGMMHTAVAQWAGADITERMRTFYAAHNEYLELLLTTGVAGLAAWLWFVIAHLRKAAHNWLRPGVAPVTLALISYLAHAVISIRVSMIFPEIMLLFALLQVFCLPPEQEENSATAEKPVRYGKVKKTKSAEPVQQPGLLRQWLPPIVAGIAMMAVCGAASRVIFGFLF</sequence>
<dbReference type="AlphaFoldDB" id="A0A943DHJ5"/>
<keyword evidence="4 5" id="KW-0472">Membrane</keyword>
<evidence type="ECO:0000313" key="8">
    <source>
        <dbReference type="Proteomes" id="UP000759273"/>
    </source>
</evidence>
<evidence type="ECO:0000259" key="6">
    <source>
        <dbReference type="Pfam" id="PF04932"/>
    </source>
</evidence>
<feature type="transmembrane region" description="Helical" evidence="5">
    <location>
        <begin position="37"/>
        <end position="57"/>
    </location>
</feature>
<dbReference type="EMBL" id="JAGZGG010000032">
    <property type="protein sequence ID" value="MBS5333179.1"/>
    <property type="molecule type" value="Genomic_DNA"/>
</dbReference>
<evidence type="ECO:0000256" key="3">
    <source>
        <dbReference type="ARBA" id="ARBA00022989"/>
    </source>
</evidence>
<name>A0A943DHJ5_9FIRM</name>
<proteinExistence type="predicted"/>
<dbReference type="Pfam" id="PF04932">
    <property type="entry name" value="Wzy_C"/>
    <property type="match status" value="1"/>
</dbReference>
<keyword evidence="2 5" id="KW-0812">Transmembrane</keyword>
<feature type="domain" description="O-antigen ligase-related" evidence="6">
    <location>
        <begin position="293"/>
        <end position="437"/>
    </location>
</feature>
<organism evidence="7 8">
    <name type="scientific">Subdoligranulum variabile</name>
    <dbReference type="NCBI Taxonomy" id="214851"/>
    <lineage>
        <taxon>Bacteria</taxon>
        <taxon>Bacillati</taxon>
        <taxon>Bacillota</taxon>
        <taxon>Clostridia</taxon>
        <taxon>Eubacteriales</taxon>
        <taxon>Oscillospiraceae</taxon>
        <taxon>Subdoligranulum</taxon>
    </lineage>
</organism>
<evidence type="ECO:0000256" key="5">
    <source>
        <dbReference type="SAM" id="Phobius"/>
    </source>
</evidence>
<gene>
    <name evidence="7" type="ORF">KHY36_11705</name>
</gene>
<feature type="transmembrane region" description="Helical" evidence="5">
    <location>
        <begin position="133"/>
        <end position="154"/>
    </location>
</feature>
<feature type="transmembrane region" description="Helical" evidence="5">
    <location>
        <begin position="217"/>
        <end position="245"/>
    </location>
</feature>
<reference evidence="7" key="1">
    <citation type="submission" date="2021-02" db="EMBL/GenBank/DDBJ databases">
        <title>Infant gut strain persistence is associated with maternal origin, phylogeny, and functional potential including surface adhesion and iron acquisition.</title>
        <authorList>
            <person name="Lou Y.C."/>
        </authorList>
    </citation>
    <scope>NUCLEOTIDE SEQUENCE</scope>
    <source>
        <strain evidence="7">L3_101_000M1_dasL3_101_000M1_concoct_87</strain>
    </source>
</reference>
<evidence type="ECO:0000256" key="2">
    <source>
        <dbReference type="ARBA" id="ARBA00022692"/>
    </source>
</evidence>
<comment type="subcellular location">
    <subcellularLocation>
        <location evidence="1">Membrane</location>
        <topology evidence="1">Multi-pass membrane protein</topology>
    </subcellularLocation>
</comment>
<dbReference type="GO" id="GO:0016874">
    <property type="term" value="F:ligase activity"/>
    <property type="evidence" value="ECO:0007669"/>
    <property type="project" value="UniProtKB-KW"/>
</dbReference>
<feature type="transmembrane region" description="Helical" evidence="5">
    <location>
        <begin position="77"/>
        <end position="96"/>
    </location>
</feature>
<evidence type="ECO:0000313" key="7">
    <source>
        <dbReference type="EMBL" id="MBS5333179.1"/>
    </source>
</evidence>
<dbReference type="PANTHER" id="PTHR37422">
    <property type="entry name" value="TEICHURONIC ACID BIOSYNTHESIS PROTEIN TUAE"/>
    <property type="match status" value="1"/>
</dbReference>
<comment type="caution">
    <text evidence="7">The sequence shown here is derived from an EMBL/GenBank/DDBJ whole genome shotgun (WGS) entry which is preliminary data.</text>
</comment>
<accession>A0A943DHJ5</accession>
<dbReference type="Proteomes" id="UP000759273">
    <property type="component" value="Unassembled WGS sequence"/>
</dbReference>
<keyword evidence="7" id="KW-0436">Ligase</keyword>
<dbReference type="InterPro" id="IPR007016">
    <property type="entry name" value="O-antigen_ligase-rel_domated"/>
</dbReference>
<feature type="transmembrane region" description="Helical" evidence="5">
    <location>
        <begin position="108"/>
        <end position="127"/>
    </location>
</feature>
<feature type="transmembrane region" description="Helical" evidence="5">
    <location>
        <begin position="324"/>
        <end position="344"/>
    </location>
</feature>
<feature type="transmembrane region" description="Helical" evidence="5">
    <location>
        <begin position="537"/>
        <end position="558"/>
    </location>
</feature>
<protein>
    <submittedName>
        <fullName evidence="7">O-antigen ligase family protein</fullName>
    </submittedName>
</protein>
<evidence type="ECO:0000256" key="1">
    <source>
        <dbReference type="ARBA" id="ARBA00004141"/>
    </source>
</evidence>
<dbReference type="InterPro" id="IPR051533">
    <property type="entry name" value="WaaL-like"/>
</dbReference>
<evidence type="ECO:0000256" key="4">
    <source>
        <dbReference type="ARBA" id="ARBA00023136"/>
    </source>
</evidence>
<feature type="transmembrane region" description="Helical" evidence="5">
    <location>
        <begin position="12"/>
        <end position="30"/>
    </location>
</feature>
<feature type="transmembrane region" description="Helical" evidence="5">
    <location>
        <begin position="293"/>
        <end position="312"/>
    </location>
</feature>
<dbReference type="GO" id="GO:0016020">
    <property type="term" value="C:membrane"/>
    <property type="evidence" value="ECO:0007669"/>
    <property type="project" value="UniProtKB-SubCell"/>
</dbReference>
<keyword evidence="3 5" id="KW-1133">Transmembrane helix</keyword>
<feature type="transmembrane region" description="Helical" evidence="5">
    <location>
        <begin position="257"/>
        <end position="273"/>
    </location>
</feature>
<dbReference type="PANTHER" id="PTHR37422:SF13">
    <property type="entry name" value="LIPOPOLYSACCHARIDE BIOSYNTHESIS PROTEIN PA4999-RELATED"/>
    <property type="match status" value="1"/>
</dbReference>
<feature type="transmembrane region" description="Helical" evidence="5">
    <location>
        <begin position="456"/>
        <end position="480"/>
    </location>
</feature>
<feature type="transmembrane region" description="Helical" evidence="5">
    <location>
        <begin position="424"/>
        <end position="444"/>
    </location>
</feature>